<protein>
    <submittedName>
        <fullName evidence="2">Uncharacterized protein</fullName>
    </submittedName>
</protein>
<name>A0A8S5P7U1_9CAUD</name>
<proteinExistence type="predicted"/>
<evidence type="ECO:0000313" key="2">
    <source>
        <dbReference type="EMBL" id="DAE02491.1"/>
    </source>
</evidence>
<keyword evidence="1" id="KW-0472">Membrane</keyword>
<reference evidence="2" key="1">
    <citation type="journal article" date="2021" name="Proc. Natl. Acad. Sci. U.S.A.">
        <title>A Catalog of Tens of Thousands of Viruses from Human Metagenomes Reveals Hidden Associations with Chronic Diseases.</title>
        <authorList>
            <person name="Tisza M.J."/>
            <person name="Buck C.B."/>
        </authorList>
    </citation>
    <scope>NUCLEOTIDE SEQUENCE</scope>
    <source>
        <strain evidence="2">CtsUY14</strain>
    </source>
</reference>
<organism evidence="2">
    <name type="scientific">Siphoviridae sp. ctsUY14</name>
    <dbReference type="NCBI Taxonomy" id="2825693"/>
    <lineage>
        <taxon>Viruses</taxon>
        <taxon>Duplodnaviria</taxon>
        <taxon>Heunggongvirae</taxon>
        <taxon>Uroviricota</taxon>
        <taxon>Caudoviricetes</taxon>
    </lineage>
</organism>
<dbReference type="EMBL" id="BK015346">
    <property type="protein sequence ID" value="DAE02491.1"/>
    <property type="molecule type" value="Genomic_DNA"/>
</dbReference>
<keyword evidence="1" id="KW-1133">Transmembrane helix</keyword>
<keyword evidence="1" id="KW-0812">Transmembrane</keyword>
<evidence type="ECO:0000256" key="1">
    <source>
        <dbReference type="SAM" id="Phobius"/>
    </source>
</evidence>
<accession>A0A8S5P7U1</accession>
<feature type="transmembrane region" description="Helical" evidence="1">
    <location>
        <begin position="13"/>
        <end position="34"/>
    </location>
</feature>
<sequence>MCFIIISNVFPRLFIFFPSINLVFNILNSFILLFF</sequence>